<proteinExistence type="predicted"/>
<evidence type="ECO:0000256" key="5">
    <source>
        <dbReference type="ARBA" id="ARBA00022989"/>
    </source>
</evidence>
<feature type="domain" description="ABC transporter" evidence="8">
    <location>
        <begin position="348"/>
        <end position="576"/>
    </location>
</feature>
<feature type="transmembrane region" description="Helical" evidence="7">
    <location>
        <begin position="176"/>
        <end position="193"/>
    </location>
</feature>
<dbReference type="InterPro" id="IPR039421">
    <property type="entry name" value="Type_1_exporter"/>
</dbReference>
<keyword evidence="2 7" id="KW-0812">Transmembrane</keyword>
<dbReference type="Pfam" id="PF00664">
    <property type="entry name" value="ABC_membrane"/>
    <property type="match status" value="1"/>
</dbReference>
<dbReference type="Proteomes" id="UP001595799">
    <property type="component" value="Unassembled WGS sequence"/>
</dbReference>
<dbReference type="InterPro" id="IPR027417">
    <property type="entry name" value="P-loop_NTPase"/>
</dbReference>
<comment type="caution">
    <text evidence="10">The sequence shown here is derived from an EMBL/GenBank/DDBJ whole genome shotgun (WGS) entry which is preliminary data.</text>
</comment>
<evidence type="ECO:0000313" key="11">
    <source>
        <dbReference type="Proteomes" id="UP001595799"/>
    </source>
</evidence>
<evidence type="ECO:0000256" key="3">
    <source>
        <dbReference type="ARBA" id="ARBA00022741"/>
    </source>
</evidence>
<evidence type="ECO:0000256" key="2">
    <source>
        <dbReference type="ARBA" id="ARBA00022692"/>
    </source>
</evidence>
<keyword evidence="6 7" id="KW-0472">Membrane</keyword>
<evidence type="ECO:0000256" key="1">
    <source>
        <dbReference type="ARBA" id="ARBA00004651"/>
    </source>
</evidence>
<feature type="transmembrane region" description="Helical" evidence="7">
    <location>
        <begin position="265"/>
        <end position="295"/>
    </location>
</feature>
<evidence type="ECO:0000313" key="10">
    <source>
        <dbReference type="EMBL" id="MFC4351814.1"/>
    </source>
</evidence>
<dbReference type="SUPFAM" id="SSF90123">
    <property type="entry name" value="ABC transporter transmembrane region"/>
    <property type="match status" value="1"/>
</dbReference>
<dbReference type="PROSITE" id="PS50893">
    <property type="entry name" value="ABC_TRANSPORTER_2"/>
    <property type="match status" value="1"/>
</dbReference>
<dbReference type="Gene3D" id="3.40.50.300">
    <property type="entry name" value="P-loop containing nucleotide triphosphate hydrolases"/>
    <property type="match status" value="1"/>
</dbReference>
<evidence type="ECO:0000256" key="6">
    <source>
        <dbReference type="ARBA" id="ARBA00023136"/>
    </source>
</evidence>
<evidence type="ECO:0000256" key="7">
    <source>
        <dbReference type="SAM" id="Phobius"/>
    </source>
</evidence>
<gene>
    <name evidence="10" type="ORF">ACFOW6_09695</name>
</gene>
<accession>A0ABV8UMQ1</accession>
<organism evidence="10 11">
    <name type="scientific">Fodinicurvata halophila</name>
    <dbReference type="NCBI Taxonomy" id="1419723"/>
    <lineage>
        <taxon>Bacteria</taxon>
        <taxon>Pseudomonadati</taxon>
        <taxon>Pseudomonadota</taxon>
        <taxon>Alphaproteobacteria</taxon>
        <taxon>Rhodospirillales</taxon>
        <taxon>Rhodovibrionaceae</taxon>
        <taxon>Fodinicurvata</taxon>
    </lineage>
</organism>
<evidence type="ECO:0000259" key="8">
    <source>
        <dbReference type="PROSITE" id="PS50893"/>
    </source>
</evidence>
<keyword evidence="11" id="KW-1185">Reference proteome</keyword>
<dbReference type="InterPro" id="IPR003439">
    <property type="entry name" value="ABC_transporter-like_ATP-bd"/>
</dbReference>
<feature type="transmembrane region" description="Helical" evidence="7">
    <location>
        <begin position="74"/>
        <end position="102"/>
    </location>
</feature>
<dbReference type="PANTHER" id="PTHR24221:SF654">
    <property type="entry name" value="ATP-BINDING CASSETTE SUB-FAMILY B MEMBER 6"/>
    <property type="match status" value="1"/>
</dbReference>
<dbReference type="PROSITE" id="PS50929">
    <property type="entry name" value="ABC_TM1F"/>
    <property type="match status" value="1"/>
</dbReference>
<keyword evidence="5 7" id="KW-1133">Transmembrane helix</keyword>
<dbReference type="EMBL" id="JBHSCW010000004">
    <property type="protein sequence ID" value="MFC4351814.1"/>
    <property type="molecule type" value="Genomic_DNA"/>
</dbReference>
<keyword evidence="3" id="KW-0547">Nucleotide-binding</keyword>
<dbReference type="SUPFAM" id="SSF52540">
    <property type="entry name" value="P-loop containing nucleoside triphosphate hydrolases"/>
    <property type="match status" value="1"/>
</dbReference>
<protein>
    <submittedName>
        <fullName evidence="10">Peptidase domain-containing ABC transporter</fullName>
    </submittedName>
</protein>
<dbReference type="InterPro" id="IPR011527">
    <property type="entry name" value="ABC1_TM_dom"/>
</dbReference>
<dbReference type="InterPro" id="IPR003593">
    <property type="entry name" value="AAA+_ATPase"/>
</dbReference>
<dbReference type="InterPro" id="IPR036640">
    <property type="entry name" value="ABC1_TM_sf"/>
</dbReference>
<dbReference type="RefSeq" id="WP_382422160.1">
    <property type="nucleotide sequence ID" value="NZ_JBHSCW010000004.1"/>
</dbReference>
<evidence type="ECO:0000256" key="4">
    <source>
        <dbReference type="ARBA" id="ARBA00022840"/>
    </source>
</evidence>
<feature type="transmembrane region" description="Helical" evidence="7">
    <location>
        <begin position="20"/>
        <end position="44"/>
    </location>
</feature>
<dbReference type="InterPro" id="IPR017871">
    <property type="entry name" value="ABC_transporter-like_CS"/>
</dbReference>
<dbReference type="SMART" id="SM00382">
    <property type="entry name" value="AAA"/>
    <property type="match status" value="1"/>
</dbReference>
<dbReference type="PANTHER" id="PTHR24221">
    <property type="entry name" value="ATP-BINDING CASSETTE SUB-FAMILY B"/>
    <property type="match status" value="1"/>
</dbReference>
<dbReference type="Pfam" id="PF00005">
    <property type="entry name" value="ABC_tran"/>
    <property type="match status" value="1"/>
</dbReference>
<sequence>MNKVLRMFFAAEGAGKWKVLACLLLGNIVQGIGIAGLVPLIAVVSESANQEPSAAATYILDGVRTLGIEPNLEVLLLIVVGGIGAKSAINLLAMRYVGYTVADISTYMRRRLLTHLLNARWAYLSRQSLGRMAQTVNGMSVRAGQAFKLSATMLSNGLEATVYIVVGFFVSWQLSLVAMAIGLLITVSLSRFVKQARKAGKKDAGQTNELSSLLSDAFLGIKSLKAMERQADYVGLITSNISRMRKTMRQKVISKEKLTNAQEPLLVIFLAGGFYVLIEIFQMPIAQLLVMGVILQRTVKTINKLQQQYQQAAVMEGSYDILYDMVDEAAAQAEDRGGSKQPSLDQGARFENVSFAYADQDGPVLHDLTLEFPARKLSVLTGPSGAGKSTVTDLLLGFQQPASGRILVDGTPLNELDLVAWRRMIGYVPQDLMLFTESILANITLLNPHLTEEMAIEALKAAGAWDFVAGLPEGIHTQVGERGARFSGGQRQRISIARALVHQPKLLILDEVTSALDAVTEESICRMMKRLSQDITIIAISHRPSWMEVADVVHKLEKGRSVKDNEGKERKAIGEQGT</sequence>
<comment type="subcellular location">
    <subcellularLocation>
        <location evidence="1">Cell membrane</location>
        <topology evidence="1">Multi-pass membrane protein</topology>
    </subcellularLocation>
</comment>
<dbReference type="Gene3D" id="1.20.1560.10">
    <property type="entry name" value="ABC transporter type 1, transmembrane domain"/>
    <property type="match status" value="1"/>
</dbReference>
<evidence type="ECO:0000259" key="9">
    <source>
        <dbReference type="PROSITE" id="PS50929"/>
    </source>
</evidence>
<reference evidence="11" key="1">
    <citation type="journal article" date="2019" name="Int. J. Syst. Evol. Microbiol.">
        <title>The Global Catalogue of Microorganisms (GCM) 10K type strain sequencing project: providing services to taxonomists for standard genome sequencing and annotation.</title>
        <authorList>
            <consortium name="The Broad Institute Genomics Platform"/>
            <consortium name="The Broad Institute Genome Sequencing Center for Infectious Disease"/>
            <person name="Wu L."/>
            <person name="Ma J."/>
        </authorList>
    </citation>
    <scope>NUCLEOTIDE SEQUENCE [LARGE SCALE GENOMIC DNA]</scope>
    <source>
        <strain evidence="11">CECT 8472</strain>
    </source>
</reference>
<dbReference type="PROSITE" id="PS00211">
    <property type="entry name" value="ABC_TRANSPORTER_1"/>
    <property type="match status" value="1"/>
</dbReference>
<keyword evidence="4" id="KW-0067">ATP-binding</keyword>
<feature type="transmembrane region" description="Helical" evidence="7">
    <location>
        <begin position="149"/>
        <end position="170"/>
    </location>
</feature>
<feature type="domain" description="ABC transmembrane type-1" evidence="9">
    <location>
        <begin position="19"/>
        <end position="311"/>
    </location>
</feature>
<name>A0ABV8UMQ1_9PROT</name>